<dbReference type="EMBL" id="CP029202">
    <property type="protein sequence ID" value="QCO23720.1"/>
    <property type="molecule type" value="Genomic_DNA"/>
</dbReference>
<evidence type="ECO:0000313" key="2">
    <source>
        <dbReference type="Proteomes" id="UP000298715"/>
    </source>
</evidence>
<sequence length="62" mass="7615">MQLLILFITLFNEKNNNILKKYCQYFKPSRIINKLTKKQSNYLLNILIYGNNFIILKYKKLW</sequence>
<accession>A0ABX5U9S9</accession>
<protein>
    <recommendedName>
        <fullName evidence="3">Spiroplasmavirus-related protein</fullName>
    </recommendedName>
</protein>
<evidence type="ECO:0008006" key="3">
    <source>
        <dbReference type="Google" id="ProtNLM"/>
    </source>
</evidence>
<reference evidence="1 2" key="1">
    <citation type="submission" date="2018-05" db="EMBL/GenBank/DDBJ databases">
        <title>Compelete Genome Sequence of Spiroplasma melliferum.</title>
        <authorList>
            <person name="Davis R.E."/>
            <person name="Shao J.Y."/>
            <person name="Zhao Y."/>
            <person name="Gasparich G.E."/>
        </authorList>
    </citation>
    <scope>NUCLEOTIDE SEQUENCE [LARGE SCALE GENOMIC DNA]</scope>
    <source>
        <strain evidence="1 2">AS576</strain>
    </source>
</reference>
<proteinExistence type="predicted"/>
<name>A0ABX5U9S9_SPIME</name>
<evidence type="ECO:0000313" key="1">
    <source>
        <dbReference type="EMBL" id="QCO23720.1"/>
    </source>
</evidence>
<gene>
    <name evidence="1" type="ORF">SRED_002194</name>
</gene>
<dbReference type="Proteomes" id="UP000298715">
    <property type="component" value="Chromosome"/>
</dbReference>
<keyword evidence="2" id="KW-1185">Reference proteome</keyword>
<organism evidence="1 2">
    <name type="scientific">Spiroplasma melliferum</name>
    <dbReference type="NCBI Taxonomy" id="2134"/>
    <lineage>
        <taxon>Bacteria</taxon>
        <taxon>Bacillati</taxon>
        <taxon>Mycoplasmatota</taxon>
        <taxon>Mollicutes</taxon>
        <taxon>Entomoplasmatales</taxon>
        <taxon>Spiroplasmataceae</taxon>
        <taxon>Spiroplasma</taxon>
    </lineage>
</organism>